<protein>
    <submittedName>
        <fullName evidence="1">Uncharacterized protein</fullName>
    </submittedName>
</protein>
<proteinExistence type="predicted"/>
<gene>
    <name evidence="1" type="ORF">RHMOL_Rhmol03G0084400</name>
</gene>
<organism evidence="1 2">
    <name type="scientific">Rhododendron molle</name>
    <name type="common">Chinese azalea</name>
    <name type="synonym">Azalea mollis</name>
    <dbReference type="NCBI Taxonomy" id="49168"/>
    <lineage>
        <taxon>Eukaryota</taxon>
        <taxon>Viridiplantae</taxon>
        <taxon>Streptophyta</taxon>
        <taxon>Embryophyta</taxon>
        <taxon>Tracheophyta</taxon>
        <taxon>Spermatophyta</taxon>
        <taxon>Magnoliopsida</taxon>
        <taxon>eudicotyledons</taxon>
        <taxon>Gunneridae</taxon>
        <taxon>Pentapetalae</taxon>
        <taxon>asterids</taxon>
        <taxon>Ericales</taxon>
        <taxon>Ericaceae</taxon>
        <taxon>Ericoideae</taxon>
        <taxon>Rhodoreae</taxon>
        <taxon>Rhododendron</taxon>
    </lineage>
</organism>
<reference evidence="1" key="1">
    <citation type="submission" date="2022-02" db="EMBL/GenBank/DDBJ databases">
        <title>Plant Genome Project.</title>
        <authorList>
            <person name="Zhang R.-G."/>
        </authorList>
    </citation>
    <scope>NUCLEOTIDE SEQUENCE</scope>
    <source>
        <strain evidence="1">AT1</strain>
    </source>
</reference>
<dbReference type="EMBL" id="CM046390">
    <property type="protein sequence ID" value="KAI8563064.1"/>
    <property type="molecule type" value="Genomic_DNA"/>
</dbReference>
<sequence length="84" mass="9173">MPQKHEIAEHGDQSQGLDIGNEDPEEFLNMAKKQRKSFVLVQNLSSSNSSNGIDSNSKEEGPRSAVAVQSELNRRASKIGLGIH</sequence>
<comment type="caution">
    <text evidence="1">The sequence shown here is derived from an EMBL/GenBank/DDBJ whole genome shotgun (WGS) entry which is preliminary data.</text>
</comment>
<dbReference type="Proteomes" id="UP001062846">
    <property type="component" value="Chromosome 3"/>
</dbReference>
<evidence type="ECO:0000313" key="2">
    <source>
        <dbReference type="Proteomes" id="UP001062846"/>
    </source>
</evidence>
<keyword evidence="2" id="KW-1185">Reference proteome</keyword>
<name>A0ACC0PDD5_RHOML</name>
<accession>A0ACC0PDD5</accession>
<evidence type="ECO:0000313" key="1">
    <source>
        <dbReference type="EMBL" id="KAI8563064.1"/>
    </source>
</evidence>